<evidence type="ECO:0000313" key="1">
    <source>
        <dbReference type="EMBL" id="KAJ1678152.1"/>
    </source>
</evidence>
<sequence>MQEIDKSVKKLELALTQAKVRLDKIHSVKLDEGIVKSLEPHFQAIREKIEELKALEPRLLYKFNHLWTREMQTAVYLVAMAVYLEREEMAGLTDIENYLGIKVNISNDSLDEFKVTIEEYLLGLILIPNELARLAVNAVTTGNFGLPQKISVFVANLYSGFQLLNLKNDILRRRFDSIKYDIKRIEQIVYDVSVRQLVGKDDGGQVLAGST</sequence>
<dbReference type="Proteomes" id="UP001145114">
    <property type="component" value="Unassembled WGS sequence"/>
</dbReference>
<comment type="caution">
    <text evidence="1">The sequence shown here is derived from an EMBL/GenBank/DDBJ whole genome shotgun (WGS) entry which is preliminary data.</text>
</comment>
<proteinExistence type="predicted"/>
<keyword evidence="2" id="KW-1185">Reference proteome</keyword>
<accession>A0ACC1HPL4</accession>
<reference evidence="1" key="1">
    <citation type="submission" date="2022-06" db="EMBL/GenBank/DDBJ databases">
        <title>Phylogenomic reconstructions and comparative analyses of Kickxellomycotina fungi.</title>
        <authorList>
            <person name="Reynolds N.K."/>
            <person name="Stajich J.E."/>
            <person name="Barry K."/>
            <person name="Grigoriev I.V."/>
            <person name="Crous P."/>
            <person name="Smith M.E."/>
        </authorList>
    </citation>
    <scope>NUCLEOTIDE SEQUENCE</scope>
    <source>
        <strain evidence="1">RSA 2271</strain>
    </source>
</reference>
<gene>
    <name evidence="1" type="primary">tsn1</name>
    <name evidence="1" type="ORF">EV182_004662</name>
</gene>
<protein>
    <submittedName>
        <fullName evidence="1">Translin-1</fullName>
    </submittedName>
</protein>
<dbReference type="EMBL" id="JAMZIH010001482">
    <property type="protein sequence ID" value="KAJ1678152.1"/>
    <property type="molecule type" value="Genomic_DNA"/>
</dbReference>
<organism evidence="1 2">
    <name type="scientific">Spiromyces aspiralis</name>
    <dbReference type="NCBI Taxonomy" id="68401"/>
    <lineage>
        <taxon>Eukaryota</taxon>
        <taxon>Fungi</taxon>
        <taxon>Fungi incertae sedis</taxon>
        <taxon>Zoopagomycota</taxon>
        <taxon>Kickxellomycotina</taxon>
        <taxon>Kickxellomycetes</taxon>
        <taxon>Kickxellales</taxon>
        <taxon>Kickxellaceae</taxon>
        <taxon>Spiromyces</taxon>
    </lineage>
</organism>
<name>A0ACC1HPL4_9FUNG</name>
<evidence type="ECO:0000313" key="2">
    <source>
        <dbReference type="Proteomes" id="UP001145114"/>
    </source>
</evidence>